<evidence type="ECO:0000313" key="3">
    <source>
        <dbReference type="Proteomes" id="UP001265746"/>
    </source>
</evidence>
<gene>
    <name evidence="2" type="ORF">N8I77_003210</name>
</gene>
<dbReference type="EMBL" id="JAUJFL010000002">
    <property type="protein sequence ID" value="KAK2609723.1"/>
    <property type="molecule type" value="Genomic_DNA"/>
</dbReference>
<reference evidence="2" key="1">
    <citation type="submission" date="2023-06" db="EMBL/GenBank/DDBJ databases">
        <authorList>
            <person name="Noh H."/>
        </authorList>
    </citation>
    <scope>NUCLEOTIDE SEQUENCE</scope>
    <source>
        <strain evidence="2">DUCC20226</strain>
    </source>
</reference>
<evidence type="ECO:0000256" key="1">
    <source>
        <dbReference type="SAM" id="MobiDB-lite"/>
    </source>
</evidence>
<protein>
    <submittedName>
        <fullName evidence="2">Uncharacterized protein</fullName>
    </submittedName>
</protein>
<sequence>MPRSGYDTTNMRVASNPRSAASAGPSVKSKNEKPGRGGKPGDGKSGEDSGKGGDGDEGSEKSTEQKPDKGKNDGESTVEEVIKNIDQVRIPLAGRGWTFWL</sequence>
<organism evidence="2 3">
    <name type="scientific">Phomopsis amygdali</name>
    <name type="common">Fusicoccum amygdali</name>
    <dbReference type="NCBI Taxonomy" id="1214568"/>
    <lineage>
        <taxon>Eukaryota</taxon>
        <taxon>Fungi</taxon>
        <taxon>Dikarya</taxon>
        <taxon>Ascomycota</taxon>
        <taxon>Pezizomycotina</taxon>
        <taxon>Sordariomycetes</taxon>
        <taxon>Sordariomycetidae</taxon>
        <taxon>Diaporthales</taxon>
        <taxon>Diaporthaceae</taxon>
        <taxon>Diaporthe</taxon>
    </lineage>
</organism>
<proteinExistence type="predicted"/>
<feature type="compositionally biased region" description="Polar residues" evidence="1">
    <location>
        <begin position="1"/>
        <end position="19"/>
    </location>
</feature>
<feature type="compositionally biased region" description="Basic and acidic residues" evidence="1">
    <location>
        <begin position="29"/>
        <end position="74"/>
    </location>
</feature>
<name>A0AAD9SIS6_PHOAM</name>
<dbReference type="Proteomes" id="UP001265746">
    <property type="component" value="Unassembled WGS sequence"/>
</dbReference>
<feature type="region of interest" description="Disordered" evidence="1">
    <location>
        <begin position="1"/>
        <end position="78"/>
    </location>
</feature>
<comment type="caution">
    <text evidence="2">The sequence shown here is derived from an EMBL/GenBank/DDBJ whole genome shotgun (WGS) entry which is preliminary data.</text>
</comment>
<accession>A0AAD9SIS6</accession>
<evidence type="ECO:0000313" key="2">
    <source>
        <dbReference type="EMBL" id="KAK2609723.1"/>
    </source>
</evidence>
<dbReference type="AlphaFoldDB" id="A0AAD9SIS6"/>
<keyword evidence="3" id="KW-1185">Reference proteome</keyword>